<organism evidence="2 3">
    <name type="scientific">Gandjariella thermophila</name>
    <dbReference type="NCBI Taxonomy" id="1931992"/>
    <lineage>
        <taxon>Bacteria</taxon>
        <taxon>Bacillati</taxon>
        <taxon>Actinomycetota</taxon>
        <taxon>Actinomycetes</taxon>
        <taxon>Pseudonocardiales</taxon>
        <taxon>Pseudonocardiaceae</taxon>
        <taxon>Gandjariella</taxon>
    </lineage>
</organism>
<evidence type="ECO:0000313" key="3">
    <source>
        <dbReference type="Proteomes" id="UP000298860"/>
    </source>
</evidence>
<protein>
    <submittedName>
        <fullName evidence="2">Uncharacterized protein</fullName>
    </submittedName>
</protein>
<evidence type="ECO:0000256" key="1">
    <source>
        <dbReference type="SAM" id="Coils"/>
    </source>
</evidence>
<sequence length="121" mass="14143">MSELPASERYREIAGWATDAIERMREADRERATELERELAAIEQRMAQLAVQERVVRMGVQLHWEAAVEALWNERWLTIGPLPKPDERVPEGSHLHFDAEVGRTYHALEESLSKRSLIRRR</sequence>
<dbReference type="RefSeq" id="WP_137813276.1">
    <property type="nucleotide sequence ID" value="NZ_BJFL01000006.1"/>
</dbReference>
<proteinExistence type="predicted"/>
<gene>
    <name evidence="2" type="ORF">GTS_17680</name>
</gene>
<dbReference type="OrthoDB" id="5191040at2"/>
<dbReference type="EMBL" id="BJFL01000006">
    <property type="protein sequence ID" value="GDY30135.1"/>
    <property type="molecule type" value="Genomic_DNA"/>
</dbReference>
<feature type="coiled-coil region" evidence="1">
    <location>
        <begin position="18"/>
        <end position="52"/>
    </location>
</feature>
<name>A0A4D4J0J3_9PSEU</name>
<reference evidence="3" key="1">
    <citation type="submission" date="2019-04" db="EMBL/GenBank/DDBJ databases">
        <title>Draft genome sequence of Pseudonocardiaceae bacterium SL3-2-4.</title>
        <authorList>
            <person name="Ningsih F."/>
            <person name="Yokota A."/>
            <person name="Sakai Y."/>
            <person name="Nanatani K."/>
            <person name="Yabe S."/>
            <person name="Oetari A."/>
            <person name="Sjamsuridzal W."/>
        </authorList>
    </citation>
    <scope>NUCLEOTIDE SEQUENCE [LARGE SCALE GENOMIC DNA]</scope>
    <source>
        <strain evidence="3">SL3-2-4</strain>
    </source>
</reference>
<keyword evidence="1" id="KW-0175">Coiled coil</keyword>
<accession>A0A4D4J0J3</accession>
<comment type="caution">
    <text evidence="2">The sequence shown here is derived from an EMBL/GenBank/DDBJ whole genome shotgun (WGS) entry which is preliminary data.</text>
</comment>
<keyword evidence="3" id="KW-1185">Reference proteome</keyword>
<dbReference type="Proteomes" id="UP000298860">
    <property type="component" value="Unassembled WGS sequence"/>
</dbReference>
<dbReference type="AlphaFoldDB" id="A0A4D4J0J3"/>
<evidence type="ECO:0000313" key="2">
    <source>
        <dbReference type="EMBL" id="GDY30135.1"/>
    </source>
</evidence>